<evidence type="ECO:0000259" key="4">
    <source>
        <dbReference type="PROSITE" id="PS01124"/>
    </source>
</evidence>
<dbReference type="PANTHER" id="PTHR43280">
    <property type="entry name" value="ARAC-FAMILY TRANSCRIPTIONAL REGULATOR"/>
    <property type="match status" value="1"/>
</dbReference>
<dbReference type="InterPro" id="IPR018060">
    <property type="entry name" value="HTH_AraC"/>
</dbReference>
<dbReference type="InterPro" id="IPR009057">
    <property type="entry name" value="Homeodomain-like_sf"/>
</dbReference>
<dbReference type="Gene3D" id="2.60.120.10">
    <property type="entry name" value="Jelly Rolls"/>
    <property type="match status" value="1"/>
</dbReference>
<protein>
    <submittedName>
        <fullName evidence="5">AraC family transcriptional regulator</fullName>
    </submittedName>
</protein>
<dbReference type="InterPro" id="IPR020449">
    <property type="entry name" value="Tscrpt_reg_AraC-type_HTH"/>
</dbReference>
<comment type="caution">
    <text evidence="5">The sequence shown here is derived from an EMBL/GenBank/DDBJ whole genome shotgun (WGS) entry which is preliminary data.</text>
</comment>
<sequence>MEQKLMERLRMVTEEERALLAGGGVERERYATGSGFTVDREKLLEKGKLITMRPHTRFTRFPRHSHNYVEIMYMCSGQTVHSVDGAPPLTLRQGELLFLNQHAVHSVERADLEDIGVNLIVLPQFFDLAFEMIGADNILGKFLIGSLRRGGEEISYLHFRVADALPVQNLMENLVWSLVNAQSNSRRINQTTMGLLFLQLLNYTADISLEKNAFSGNGIVLDVLREIEENYRTADLTAFARDRRFSLPYLSNAVHEATGRTFKELLREKRLTKAAELMCSTRLPVQDIITAVGYENTSYFYRIFRERYGMTPREYRRR</sequence>
<keyword evidence="3" id="KW-0804">Transcription</keyword>
<evidence type="ECO:0000256" key="1">
    <source>
        <dbReference type="ARBA" id="ARBA00023015"/>
    </source>
</evidence>
<dbReference type="Pfam" id="PF02311">
    <property type="entry name" value="AraC_binding"/>
    <property type="match status" value="1"/>
</dbReference>
<dbReference type="InterPro" id="IPR018062">
    <property type="entry name" value="HTH_AraC-typ_CS"/>
</dbReference>
<dbReference type="SMART" id="SM00342">
    <property type="entry name" value="HTH_ARAC"/>
    <property type="match status" value="1"/>
</dbReference>
<dbReference type="GeneID" id="90532587"/>
<dbReference type="InterPro" id="IPR003313">
    <property type="entry name" value="AraC-bd"/>
</dbReference>
<evidence type="ECO:0000256" key="2">
    <source>
        <dbReference type="ARBA" id="ARBA00023125"/>
    </source>
</evidence>
<dbReference type="RefSeq" id="WP_066867680.1">
    <property type="nucleotide sequence ID" value="NZ_CABKVV010000014.1"/>
</dbReference>
<gene>
    <name evidence="5" type="ORF">NE695_06400</name>
</gene>
<evidence type="ECO:0000313" key="5">
    <source>
        <dbReference type="EMBL" id="MCQ4839548.1"/>
    </source>
</evidence>
<accession>A0ABT1RY95</accession>
<evidence type="ECO:0000313" key="6">
    <source>
        <dbReference type="Proteomes" id="UP001524473"/>
    </source>
</evidence>
<dbReference type="PROSITE" id="PS00041">
    <property type="entry name" value="HTH_ARAC_FAMILY_1"/>
    <property type="match status" value="1"/>
</dbReference>
<dbReference type="Proteomes" id="UP001524473">
    <property type="component" value="Unassembled WGS sequence"/>
</dbReference>
<dbReference type="PANTHER" id="PTHR43280:SF28">
    <property type="entry name" value="HTH-TYPE TRANSCRIPTIONAL ACTIVATOR RHAS"/>
    <property type="match status" value="1"/>
</dbReference>
<keyword evidence="2" id="KW-0238">DNA-binding</keyword>
<name>A0ABT1RY95_9FIRM</name>
<evidence type="ECO:0000256" key="3">
    <source>
        <dbReference type="ARBA" id="ARBA00023163"/>
    </source>
</evidence>
<dbReference type="InterPro" id="IPR014710">
    <property type="entry name" value="RmlC-like_jellyroll"/>
</dbReference>
<proteinExistence type="predicted"/>
<organism evidence="5 6">
    <name type="scientific">Neglectibacter timonensis</name>
    <dbReference type="NCBI Taxonomy" id="1776382"/>
    <lineage>
        <taxon>Bacteria</taxon>
        <taxon>Bacillati</taxon>
        <taxon>Bacillota</taxon>
        <taxon>Clostridia</taxon>
        <taxon>Eubacteriales</taxon>
        <taxon>Oscillospiraceae</taxon>
        <taxon>Neglectibacter</taxon>
    </lineage>
</organism>
<dbReference type="InterPro" id="IPR011051">
    <property type="entry name" value="RmlC_Cupin_sf"/>
</dbReference>
<dbReference type="SUPFAM" id="SSF51182">
    <property type="entry name" value="RmlC-like cupins"/>
    <property type="match status" value="1"/>
</dbReference>
<dbReference type="Pfam" id="PF12833">
    <property type="entry name" value="HTH_18"/>
    <property type="match status" value="1"/>
</dbReference>
<dbReference type="Gene3D" id="1.10.10.60">
    <property type="entry name" value="Homeodomain-like"/>
    <property type="match status" value="1"/>
</dbReference>
<keyword evidence="1" id="KW-0805">Transcription regulation</keyword>
<dbReference type="PROSITE" id="PS01124">
    <property type="entry name" value="HTH_ARAC_FAMILY_2"/>
    <property type="match status" value="1"/>
</dbReference>
<dbReference type="PRINTS" id="PR00032">
    <property type="entry name" value="HTHARAC"/>
</dbReference>
<reference evidence="5 6" key="1">
    <citation type="submission" date="2022-06" db="EMBL/GenBank/DDBJ databases">
        <title>Isolation of gut microbiota from human fecal samples.</title>
        <authorList>
            <person name="Pamer E.G."/>
            <person name="Barat B."/>
            <person name="Waligurski E."/>
            <person name="Medina S."/>
            <person name="Paddock L."/>
            <person name="Mostad J."/>
        </authorList>
    </citation>
    <scope>NUCLEOTIDE SEQUENCE [LARGE SCALE GENOMIC DNA]</scope>
    <source>
        <strain evidence="5 6">DFI.9.73</strain>
    </source>
</reference>
<keyword evidence="6" id="KW-1185">Reference proteome</keyword>
<dbReference type="SUPFAM" id="SSF46689">
    <property type="entry name" value="Homeodomain-like"/>
    <property type="match status" value="1"/>
</dbReference>
<feature type="domain" description="HTH araC/xylS-type" evidence="4">
    <location>
        <begin position="221"/>
        <end position="318"/>
    </location>
</feature>
<dbReference type="EMBL" id="JANFZH010000011">
    <property type="protein sequence ID" value="MCQ4839548.1"/>
    <property type="molecule type" value="Genomic_DNA"/>
</dbReference>